<reference evidence="4" key="1">
    <citation type="submission" date="2020-12" db="EMBL/GenBank/DDBJ databases">
        <title>Metabolic potential, ecology and presence of endohyphal bacteria is reflected in genomic diversity of Mucoromycotina.</title>
        <authorList>
            <person name="Muszewska A."/>
            <person name="Okrasinska A."/>
            <person name="Steczkiewicz K."/>
            <person name="Drgas O."/>
            <person name="Orlowska M."/>
            <person name="Perlinska-Lenart U."/>
            <person name="Aleksandrzak-Piekarczyk T."/>
            <person name="Szatraj K."/>
            <person name="Zielenkiewicz U."/>
            <person name="Pilsyk S."/>
            <person name="Malc E."/>
            <person name="Mieczkowski P."/>
            <person name="Kruszewska J.S."/>
            <person name="Biernat P."/>
            <person name="Pawlowska J."/>
        </authorList>
    </citation>
    <scope>NUCLEOTIDE SEQUENCE</scope>
    <source>
        <strain evidence="4">WA0000067209</strain>
    </source>
</reference>
<feature type="domain" description="UspA" evidence="3">
    <location>
        <begin position="459"/>
        <end position="592"/>
    </location>
</feature>
<feature type="region of interest" description="Disordered" evidence="2">
    <location>
        <begin position="223"/>
        <end position="260"/>
    </location>
</feature>
<name>A0A8H7UCV6_MORIS</name>
<dbReference type="EMBL" id="JAEPQZ010000005">
    <property type="protein sequence ID" value="KAG2180936.1"/>
    <property type="molecule type" value="Genomic_DNA"/>
</dbReference>
<comment type="similarity">
    <text evidence="1">Belongs to the rtf2 family.</text>
</comment>
<dbReference type="SUPFAM" id="SSF52402">
    <property type="entry name" value="Adenine nucleotide alpha hydrolases-like"/>
    <property type="match status" value="1"/>
</dbReference>
<dbReference type="PANTHER" id="PTHR12775:SF0">
    <property type="entry name" value="REPLICATION TERMINATION FACTOR 2"/>
    <property type="match status" value="1"/>
</dbReference>
<keyword evidence="5" id="KW-1185">Reference proteome</keyword>
<dbReference type="Pfam" id="PF04641">
    <property type="entry name" value="Rtf2"/>
    <property type="match status" value="2"/>
</dbReference>
<feature type="compositionally biased region" description="Acidic residues" evidence="2">
    <location>
        <begin position="325"/>
        <end position="339"/>
    </location>
</feature>
<gene>
    <name evidence="4" type="ORF">INT43_008516</name>
</gene>
<dbReference type="CDD" id="cd16653">
    <property type="entry name" value="RING-like_Rtf2"/>
    <property type="match status" value="1"/>
</dbReference>
<evidence type="ECO:0000313" key="4">
    <source>
        <dbReference type="EMBL" id="KAG2180936.1"/>
    </source>
</evidence>
<dbReference type="InterPro" id="IPR027799">
    <property type="entry name" value="Rtf2_RING-finger"/>
</dbReference>
<dbReference type="OrthoDB" id="843225at2759"/>
<dbReference type="Proteomes" id="UP000654370">
    <property type="component" value="Unassembled WGS sequence"/>
</dbReference>
<proteinExistence type="inferred from homology"/>
<evidence type="ECO:0000313" key="5">
    <source>
        <dbReference type="Proteomes" id="UP000654370"/>
    </source>
</evidence>
<evidence type="ECO:0000256" key="1">
    <source>
        <dbReference type="ARBA" id="ARBA00009885"/>
    </source>
</evidence>
<dbReference type="InterPro" id="IPR006735">
    <property type="entry name" value="Rtf2"/>
</dbReference>
<feature type="compositionally biased region" description="Acidic residues" evidence="2">
    <location>
        <begin position="357"/>
        <end position="378"/>
    </location>
</feature>
<dbReference type="GO" id="GO:0005634">
    <property type="term" value="C:nucleus"/>
    <property type="evidence" value="ECO:0007669"/>
    <property type="project" value="TreeGrafter"/>
</dbReference>
<feature type="compositionally biased region" description="Basic residues" evidence="2">
    <location>
        <begin position="597"/>
        <end position="606"/>
    </location>
</feature>
<dbReference type="PANTHER" id="PTHR12775">
    <property type="entry name" value="PROTEIN C20ORF43 HOMOLOG"/>
    <property type="match status" value="1"/>
</dbReference>
<dbReference type="PRINTS" id="PR01438">
    <property type="entry name" value="UNVRSLSTRESS"/>
</dbReference>
<dbReference type="InterPro" id="IPR014729">
    <property type="entry name" value="Rossmann-like_a/b/a_fold"/>
</dbReference>
<dbReference type="InterPro" id="IPR006015">
    <property type="entry name" value="Universal_stress_UspA"/>
</dbReference>
<dbReference type="AlphaFoldDB" id="A0A8H7UCV6"/>
<protein>
    <recommendedName>
        <fullName evidence="3">UspA domain-containing protein</fullName>
    </recommendedName>
</protein>
<dbReference type="Gene3D" id="3.40.50.620">
    <property type="entry name" value="HUPs"/>
    <property type="match status" value="1"/>
</dbReference>
<dbReference type="CDD" id="cd23659">
    <property type="entry name" value="USP_At3g01520-like"/>
    <property type="match status" value="1"/>
</dbReference>
<comment type="caution">
    <text evidence="4">The sequence shown here is derived from an EMBL/GenBank/DDBJ whole genome shotgun (WGS) entry which is preliminary data.</text>
</comment>
<feature type="region of interest" description="Disordered" evidence="2">
    <location>
        <begin position="303"/>
        <end position="378"/>
    </location>
</feature>
<dbReference type="InterPro" id="IPR006016">
    <property type="entry name" value="UspA"/>
</dbReference>
<dbReference type="GO" id="GO:0006274">
    <property type="term" value="P:DNA replication termination"/>
    <property type="evidence" value="ECO:0007669"/>
    <property type="project" value="TreeGrafter"/>
</dbReference>
<organism evidence="4 5">
    <name type="scientific">Mortierella isabellina</name>
    <name type="common">Filamentous fungus</name>
    <name type="synonym">Umbelopsis isabellina</name>
    <dbReference type="NCBI Taxonomy" id="91625"/>
    <lineage>
        <taxon>Eukaryota</taxon>
        <taxon>Fungi</taxon>
        <taxon>Fungi incertae sedis</taxon>
        <taxon>Mucoromycota</taxon>
        <taxon>Mucoromycotina</taxon>
        <taxon>Umbelopsidomycetes</taxon>
        <taxon>Umbelopsidales</taxon>
        <taxon>Umbelopsidaceae</taxon>
        <taxon>Umbelopsis</taxon>
    </lineage>
</organism>
<dbReference type="Pfam" id="PF00582">
    <property type="entry name" value="Usp"/>
    <property type="match status" value="1"/>
</dbReference>
<feature type="region of interest" description="Disordered" evidence="2">
    <location>
        <begin position="592"/>
        <end position="625"/>
    </location>
</feature>
<feature type="compositionally biased region" description="Basic and acidic residues" evidence="2">
    <location>
        <begin position="313"/>
        <end position="324"/>
    </location>
</feature>
<evidence type="ECO:0000259" key="3">
    <source>
        <dbReference type="Pfam" id="PF00582"/>
    </source>
</evidence>
<evidence type="ECO:0000256" key="2">
    <source>
        <dbReference type="SAM" id="MobiDB-lite"/>
    </source>
</evidence>
<sequence>MGNDGGSIPRRIELVKEKKKDVIQNPDIERRAIWFYCALSKIDDLHKFVSYQLAKAATNSECLLPQNPLIAPVASCALGKLYNHDAIIEYLIDKTAYGDGDKICAHVTSIKDITKLNLTENPAFDEGRENKDRSTVGSLEQEATSRYICPISMKEMNGKHRFQYLDTCGCVFSEQALKEVPGSECLTCGTPFTSENIITINSTDKKELEAMKIAMEEKKAKAKAERKAKKAEKKANGIENGVKRKSKESPAGIPAPKKINMAPTSATAAVVNKVKEELQARNKQNSSAVQSIYRKHGEEKKQTYLSTVLPKSATEESNSKKDVRPEDDELNIDTEEDRQVEEAVIVQKPEPNRFESETEDEEDDIPAEDDDSSFEDYDNLDDADKELMAITERNRHIDYDKPADENVKRSSEKYRPEILVCQEPEIVRQDDRIITTIKYGFYVDEDAPPEPPRRVRTYLIMCDFSDESYHAMEWAMGTMLRNNDELHILTVISRDDDSISTEDLPKQLSKAAMQATNKAKKIIEKMLLYNIKITTHVIAGKIKETLLTMIDELDITMVVCGSRGRGALKGFLMGSISSFLVHNASVPVSVVRDHKTARQRKRRPSAAKKLSQSVQSGELKVDEAE</sequence>
<accession>A0A8H7UCV6</accession>